<dbReference type="PROSITE" id="PS50850">
    <property type="entry name" value="MFS"/>
    <property type="match status" value="1"/>
</dbReference>
<evidence type="ECO:0000256" key="6">
    <source>
        <dbReference type="SAM" id="MobiDB-lite"/>
    </source>
</evidence>
<feature type="transmembrane region" description="Helical" evidence="7">
    <location>
        <begin position="191"/>
        <end position="215"/>
    </location>
</feature>
<gene>
    <name evidence="9" type="ORF">B0A55_08032</name>
</gene>
<feature type="compositionally biased region" description="Pro residues" evidence="6">
    <location>
        <begin position="280"/>
        <end position="291"/>
    </location>
</feature>
<dbReference type="SUPFAM" id="SSF103473">
    <property type="entry name" value="MFS general substrate transporter"/>
    <property type="match status" value="1"/>
</dbReference>
<accession>A0A4U0X3N3</accession>
<evidence type="ECO:0000256" key="7">
    <source>
        <dbReference type="SAM" id="Phobius"/>
    </source>
</evidence>
<evidence type="ECO:0000256" key="5">
    <source>
        <dbReference type="ARBA" id="ARBA00023136"/>
    </source>
</evidence>
<dbReference type="InterPro" id="IPR011701">
    <property type="entry name" value="MFS"/>
</dbReference>
<dbReference type="InterPro" id="IPR036259">
    <property type="entry name" value="MFS_trans_sf"/>
</dbReference>
<keyword evidence="2" id="KW-0813">Transport</keyword>
<protein>
    <recommendedName>
        <fullName evidence="8">Major facilitator superfamily (MFS) profile domain-containing protein</fullName>
    </recommendedName>
</protein>
<dbReference type="PANTHER" id="PTHR23504:SF15">
    <property type="entry name" value="MAJOR FACILITATOR SUPERFAMILY (MFS) PROFILE DOMAIN-CONTAINING PROTEIN"/>
    <property type="match status" value="1"/>
</dbReference>
<dbReference type="Proteomes" id="UP000309340">
    <property type="component" value="Unassembled WGS sequence"/>
</dbReference>
<keyword evidence="3 7" id="KW-0812">Transmembrane</keyword>
<evidence type="ECO:0000256" key="2">
    <source>
        <dbReference type="ARBA" id="ARBA00022448"/>
    </source>
</evidence>
<evidence type="ECO:0000259" key="8">
    <source>
        <dbReference type="PROSITE" id="PS50850"/>
    </source>
</evidence>
<dbReference type="AlphaFoldDB" id="A0A4U0X3N3"/>
<evidence type="ECO:0000256" key="1">
    <source>
        <dbReference type="ARBA" id="ARBA00004141"/>
    </source>
</evidence>
<dbReference type="Gene3D" id="1.20.1250.20">
    <property type="entry name" value="MFS general substrate transporter like domains"/>
    <property type="match status" value="1"/>
</dbReference>
<keyword evidence="10" id="KW-1185">Reference proteome</keyword>
<feature type="transmembrane region" description="Helical" evidence="7">
    <location>
        <begin position="115"/>
        <end position="137"/>
    </location>
</feature>
<dbReference type="PANTHER" id="PTHR23504">
    <property type="entry name" value="MAJOR FACILITATOR SUPERFAMILY DOMAIN-CONTAINING PROTEIN 10"/>
    <property type="match status" value="1"/>
</dbReference>
<evidence type="ECO:0000313" key="9">
    <source>
        <dbReference type="EMBL" id="TKA70982.1"/>
    </source>
</evidence>
<dbReference type="InterPro" id="IPR020846">
    <property type="entry name" value="MFS_dom"/>
</dbReference>
<evidence type="ECO:0000256" key="3">
    <source>
        <dbReference type="ARBA" id="ARBA00022692"/>
    </source>
</evidence>
<feature type="transmembrane region" description="Helical" evidence="7">
    <location>
        <begin position="57"/>
        <end position="79"/>
    </location>
</feature>
<reference evidence="9 10" key="1">
    <citation type="submission" date="2017-03" db="EMBL/GenBank/DDBJ databases">
        <title>Genomes of endolithic fungi from Antarctica.</title>
        <authorList>
            <person name="Coleine C."/>
            <person name="Masonjones S."/>
            <person name="Stajich J.E."/>
        </authorList>
    </citation>
    <scope>NUCLEOTIDE SEQUENCE [LARGE SCALE GENOMIC DNA]</scope>
    <source>
        <strain evidence="9 10">CCFEE 5184</strain>
    </source>
</reference>
<feature type="compositionally biased region" description="Low complexity" evidence="6">
    <location>
        <begin position="270"/>
        <end position="279"/>
    </location>
</feature>
<feature type="transmembrane region" description="Helical" evidence="7">
    <location>
        <begin position="149"/>
        <end position="171"/>
    </location>
</feature>
<dbReference type="CDD" id="cd17330">
    <property type="entry name" value="MFS_SLC46_TetA_like"/>
    <property type="match status" value="1"/>
</dbReference>
<sequence>MAQRDPASRQDSHAFPIKQMIVLGLCRICEPIAFMSIFPYIYYMIDSFHITTDGKQIALYAGLVTSAFAFAECLAGPFWGRLSDKYGRKPILLTGIAGTGISMLVFGFSRNLPMALIGRALGGILNGNIGVLQTTVAEVVTVEAHQARAYAIMPFVWCLGSIVGSAIGGALADPVRNYPGTFKHSTIFESFPYVLANLVCATFVVFSLTVGILFLRETHEDKKERRDIGCEIGDWILSCCCKTSGTQSMSRKEEHTEETLVLMMEDELPPDYSSTTSSPTLPPTTGLPPPAYRSVESTPRNSEVVPGAEDTFSSEVEEALQEAERNAKRSASVSSAFTKQVIFNIVGFGILAYHTISAEQLLPVLFSMPESDTPPSLPFKFLGGFALPTKSIGVILAAQGFIQMVATMHLHLREVQAG</sequence>
<feature type="transmembrane region" description="Helical" evidence="7">
    <location>
        <begin position="91"/>
        <end position="109"/>
    </location>
</feature>
<dbReference type="GO" id="GO:0016020">
    <property type="term" value="C:membrane"/>
    <property type="evidence" value="ECO:0007669"/>
    <property type="project" value="UniProtKB-SubCell"/>
</dbReference>
<feature type="transmembrane region" description="Helical" evidence="7">
    <location>
        <begin position="341"/>
        <end position="361"/>
    </location>
</feature>
<proteinExistence type="predicted"/>
<feature type="region of interest" description="Disordered" evidence="6">
    <location>
        <begin position="268"/>
        <end position="311"/>
    </location>
</feature>
<dbReference type="EMBL" id="NAJQ01000373">
    <property type="protein sequence ID" value="TKA70982.1"/>
    <property type="molecule type" value="Genomic_DNA"/>
</dbReference>
<dbReference type="Pfam" id="PF07690">
    <property type="entry name" value="MFS_1"/>
    <property type="match status" value="1"/>
</dbReference>
<feature type="transmembrane region" description="Helical" evidence="7">
    <location>
        <begin position="21"/>
        <end position="45"/>
    </location>
</feature>
<evidence type="ECO:0000313" key="10">
    <source>
        <dbReference type="Proteomes" id="UP000309340"/>
    </source>
</evidence>
<dbReference type="GO" id="GO:0022857">
    <property type="term" value="F:transmembrane transporter activity"/>
    <property type="evidence" value="ECO:0007669"/>
    <property type="project" value="InterPro"/>
</dbReference>
<keyword evidence="4 7" id="KW-1133">Transmembrane helix</keyword>
<evidence type="ECO:0000256" key="4">
    <source>
        <dbReference type="ARBA" id="ARBA00022989"/>
    </source>
</evidence>
<dbReference type="OrthoDB" id="10262656at2759"/>
<comment type="caution">
    <text evidence="9">The sequence shown here is derived from an EMBL/GenBank/DDBJ whole genome shotgun (WGS) entry which is preliminary data.</text>
</comment>
<comment type="subcellular location">
    <subcellularLocation>
        <location evidence="1">Membrane</location>
        <topology evidence="1">Multi-pass membrane protein</topology>
    </subcellularLocation>
</comment>
<keyword evidence="5 7" id="KW-0472">Membrane</keyword>
<feature type="transmembrane region" description="Helical" evidence="7">
    <location>
        <begin position="381"/>
        <end position="402"/>
    </location>
</feature>
<feature type="domain" description="Major facilitator superfamily (MFS) profile" evidence="8">
    <location>
        <begin position="19"/>
        <end position="418"/>
    </location>
</feature>
<name>A0A4U0X3N3_9PEZI</name>
<organism evidence="9 10">
    <name type="scientific">Friedmanniomyces simplex</name>
    <dbReference type="NCBI Taxonomy" id="329884"/>
    <lineage>
        <taxon>Eukaryota</taxon>
        <taxon>Fungi</taxon>
        <taxon>Dikarya</taxon>
        <taxon>Ascomycota</taxon>
        <taxon>Pezizomycotina</taxon>
        <taxon>Dothideomycetes</taxon>
        <taxon>Dothideomycetidae</taxon>
        <taxon>Mycosphaerellales</taxon>
        <taxon>Teratosphaeriaceae</taxon>
        <taxon>Friedmanniomyces</taxon>
    </lineage>
</organism>